<proteinExistence type="predicted"/>
<evidence type="ECO:0000313" key="2">
    <source>
        <dbReference type="Proteomes" id="UP000001592"/>
    </source>
</evidence>
<gene>
    <name evidence="1" type="primary">int</name>
    <name evidence="1" type="ordered locus">BT_0379</name>
</gene>
<sequence length="35" mass="4261">MLFYKRKDADAEWTHHYIIHGRCREMVLGILRDVS</sequence>
<reference evidence="1 2" key="1">
    <citation type="journal article" date="2007" name="Nat. Genet.">
        <title>Genomic analysis of Bartonella identifies type IV secretion systems as host adaptability factors.</title>
        <authorList>
            <person name="Saenz H.L."/>
            <person name="Engel P."/>
            <person name="Stoeckli M.C."/>
            <person name="Lanz C."/>
            <person name="Raddatz G."/>
            <person name="Vayssier-Taussat M."/>
            <person name="Birtles R."/>
            <person name="Schuster S.C."/>
            <person name="Dehio C."/>
        </authorList>
    </citation>
    <scope>NUCLEOTIDE SEQUENCE [LARGE SCALE GENOMIC DNA]</scope>
    <source>
        <strain evidence="2">DSM 28219 / CCUG 45778 / CIP 105476 / IBS 506</strain>
    </source>
</reference>
<accession>A9INU1</accession>
<evidence type="ECO:0000313" key="1">
    <source>
        <dbReference type="EMBL" id="CAK00840.1"/>
    </source>
</evidence>
<keyword evidence="2" id="KW-1185">Reference proteome</keyword>
<dbReference type="EMBL" id="AM260525">
    <property type="protein sequence ID" value="CAK00840.1"/>
    <property type="molecule type" value="Genomic_DNA"/>
</dbReference>
<dbReference type="KEGG" id="btr:BT_0379"/>
<name>A9INU1_BART1</name>
<protein>
    <submittedName>
        <fullName evidence="1">Uncharacterized protein</fullName>
    </submittedName>
</protein>
<dbReference type="AlphaFoldDB" id="A9INU1"/>
<dbReference type="Proteomes" id="UP000001592">
    <property type="component" value="Chromosome"/>
</dbReference>
<dbReference type="HOGENOM" id="CLU_3363479_0_0_5"/>
<organism evidence="1 2">
    <name type="scientific">Bartonella tribocorum (strain DSM 28219 / CCUG 45778 / CIP 105476 / IBS 506)</name>
    <dbReference type="NCBI Taxonomy" id="382640"/>
    <lineage>
        <taxon>Bacteria</taxon>
        <taxon>Pseudomonadati</taxon>
        <taxon>Pseudomonadota</taxon>
        <taxon>Alphaproteobacteria</taxon>
        <taxon>Hyphomicrobiales</taxon>
        <taxon>Bartonellaceae</taxon>
        <taxon>Bartonella</taxon>
    </lineage>
</organism>